<gene>
    <name evidence="2" type="ordered locus">AM1_2381</name>
</gene>
<evidence type="ECO:0000313" key="3">
    <source>
        <dbReference type="Proteomes" id="UP000000268"/>
    </source>
</evidence>
<reference evidence="2 3" key="1">
    <citation type="journal article" date="2008" name="Proc. Natl. Acad. Sci. U.S.A.">
        <title>Niche adaptation and genome expansion in the chlorophyll d-producing cyanobacterium Acaryochloris marina.</title>
        <authorList>
            <person name="Swingley W.D."/>
            <person name="Chen M."/>
            <person name="Cheung P.C."/>
            <person name="Conrad A.L."/>
            <person name="Dejesa L.C."/>
            <person name="Hao J."/>
            <person name="Honchak B.M."/>
            <person name="Karbach L.E."/>
            <person name="Kurdoglu A."/>
            <person name="Lahiri S."/>
            <person name="Mastrian S.D."/>
            <person name="Miyashita H."/>
            <person name="Page L."/>
            <person name="Ramakrishna P."/>
            <person name="Satoh S."/>
            <person name="Sattley W.M."/>
            <person name="Shimada Y."/>
            <person name="Taylor H.L."/>
            <person name="Tomo T."/>
            <person name="Tsuchiya T."/>
            <person name="Wang Z.T."/>
            <person name="Raymond J."/>
            <person name="Mimuro M."/>
            <person name="Blankenship R.E."/>
            <person name="Touchman J.W."/>
        </authorList>
    </citation>
    <scope>NUCLEOTIDE SEQUENCE [LARGE SCALE GENOMIC DNA]</scope>
    <source>
        <strain evidence="3">MBIC 11017</strain>
    </source>
</reference>
<feature type="region of interest" description="Disordered" evidence="1">
    <location>
        <begin position="14"/>
        <end position="45"/>
    </location>
</feature>
<accession>B0C344</accession>
<feature type="compositionally biased region" description="Basic and acidic residues" evidence="1">
    <location>
        <begin position="31"/>
        <end position="45"/>
    </location>
</feature>
<dbReference type="HOGENOM" id="CLU_3194725_0_0_3"/>
<keyword evidence="3" id="KW-1185">Reference proteome</keyword>
<organism evidence="2 3">
    <name type="scientific">Acaryochloris marina (strain MBIC 11017)</name>
    <dbReference type="NCBI Taxonomy" id="329726"/>
    <lineage>
        <taxon>Bacteria</taxon>
        <taxon>Bacillati</taxon>
        <taxon>Cyanobacteriota</taxon>
        <taxon>Cyanophyceae</taxon>
        <taxon>Acaryochloridales</taxon>
        <taxon>Acaryochloridaceae</taxon>
        <taxon>Acaryochloris</taxon>
    </lineage>
</organism>
<evidence type="ECO:0000256" key="1">
    <source>
        <dbReference type="SAM" id="MobiDB-lite"/>
    </source>
</evidence>
<protein>
    <submittedName>
        <fullName evidence="2">Uncharacterized protein</fullName>
    </submittedName>
</protein>
<evidence type="ECO:0000313" key="2">
    <source>
        <dbReference type="EMBL" id="ABW27391.1"/>
    </source>
</evidence>
<proteinExistence type="predicted"/>
<name>B0C344_ACAM1</name>
<dbReference type="Proteomes" id="UP000000268">
    <property type="component" value="Chromosome"/>
</dbReference>
<feature type="compositionally biased region" description="Polar residues" evidence="1">
    <location>
        <begin position="15"/>
        <end position="30"/>
    </location>
</feature>
<sequence length="45" mass="5648">MLWVREWICDRKPASPQNMSTFRSNQSNTNMEHKKQLRNDWDRRR</sequence>
<dbReference type="AlphaFoldDB" id="B0C344"/>
<dbReference type="EMBL" id="CP000828">
    <property type="protein sequence ID" value="ABW27391.1"/>
    <property type="molecule type" value="Genomic_DNA"/>
</dbReference>
<dbReference type="KEGG" id="amr:AM1_2381"/>
<dbReference type="STRING" id="329726.AM1_2381"/>